<comment type="similarity">
    <text evidence="3">Belongs to the UDP-glucose/GDP-mannose dehydrogenase family.</text>
</comment>
<dbReference type="InterPro" id="IPR028359">
    <property type="entry name" value="UDP_ManNAc/GlcNAc_DH"/>
</dbReference>
<reference evidence="5 6" key="1">
    <citation type="submission" date="2014-08" db="EMBL/GenBank/DDBJ databases">
        <authorList>
            <person name="den Bakker H.C."/>
        </authorList>
    </citation>
    <scope>NUCLEOTIDE SEQUENCE [LARGE SCALE GENOMIC DNA]</scope>
    <source>
        <strain evidence="5 6">DSM 18334</strain>
    </source>
</reference>
<evidence type="ECO:0000313" key="5">
    <source>
        <dbReference type="EMBL" id="KGE18321.1"/>
    </source>
</evidence>
<dbReference type="Gene3D" id="3.40.50.720">
    <property type="entry name" value="NAD(P)-binding Rossmann-like Domain"/>
    <property type="match status" value="2"/>
</dbReference>
<dbReference type="RefSeq" id="WP_036658353.1">
    <property type="nucleotide sequence ID" value="NZ_JQCR01000003.1"/>
</dbReference>
<gene>
    <name evidence="5" type="ORF">PWYN_27800</name>
</gene>
<dbReference type="PIRSF" id="PIRSF000124">
    <property type="entry name" value="UDPglc_GDPman_dh"/>
    <property type="match status" value="1"/>
</dbReference>
<evidence type="ECO:0000256" key="2">
    <source>
        <dbReference type="ARBA" id="ARBA00023027"/>
    </source>
</evidence>
<dbReference type="InterPro" id="IPR014026">
    <property type="entry name" value="UDP-Glc/GDP-Man_DH_dimer"/>
</dbReference>
<dbReference type="GO" id="GO:0000271">
    <property type="term" value="P:polysaccharide biosynthetic process"/>
    <property type="evidence" value="ECO:0007669"/>
    <property type="project" value="InterPro"/>
</dbReference>
<proteinExistence type="inferred from homology"/>
<dbReference type="SUPFAM" id="SSF48179">
    <property type="entry name" value="6-phosphogluconate dehydrogenase C-terminal domain-like"/>
    <property type="match status" value="1"/>
</dbReference>
<dbReference type="SUPFAM" id="SSF52413">
    <property type="entry name" value="UDP-glucose/GDP-mannose dehydrogenase C-terminal domain"/>
    <property type="match status" value="1"/>
</dbReference>
<dbReference type="STRING" id="268407.PWYN_27800"/>
<dbReference type="Pfam" id="PF03720">
    <property type="entry name" value="UDPG_MGDP_dh_C"/>
    <property type="match status" value="1"/>
</dbReference>
<dbReference type="Pfam" id="PF00984">
    <property type="entry name" value="UDPG_MGDP_dh"/>
    <property type="match status" value="1"/>
</dbReference>
<dbReference type="PANTHER" id="PTHR43491:SF1">
    <property type="entry name" value="UDP-N-ACETYL-D-MANNOSAMINE DEHYDROGENASE"/>
    <property type="match status" value="1"/>
</dbReference>
<dbReference type="InterPro" id="IPR014027">
    <property type="entry name" value="UDP-Glc/GDP-Man_DH_C"/>
</dbReference>
<name>A0A098M8D8_9BACL</name>
<keyword evidence="2" id="KW-0520">NAD</keyword>
<dbReference type="PANTHER" id="PTHR43491">
    <property type="entry name" value="UDP-N-ACETYL-D-MANNOSAMINE DEHYDROGENASE"/>
    <property type="match status" value="1"/>
</dbReference>
<evidence type="ECO:0000313" key="6">
    <source>
        <dbReference type="Proteomes" id="UP000029734"/>
    </source>
</evidence>
<dbReference type="GO" id="GO:0016628">
    <property type="term" value="F:oxidoreductase activity, acting on the CH-CH group of donors, NAD or NADP as acceptor"/>
    <property type="evidence" value="ECO:0007669"/>
    <property type="project" value="InterPro"/>
</dbReference>
<dbReference type="Pfam" id="PF03721">
    <property type="entry name" value="UDPG_MGDP_dh_N"/>
    <property type="match status" value="1"/>
</dbReference>
<dbReference type="EMBL" id="JQCR01000003">
    <property type="protein sequence ID" value="KGE18321.1"/>
    <property type="molecule type" value="Genomic_DNA"/>
</dbReference>
<evidence type="ECO:0000259" key="4">
    <source>
        <dbReference type="SMART" id="SM00984"/>
    </source>
</evidence>
<dbReference type="PIRSF" id="PIRSF500136">
    <property type="entry name" value="UDP_ManNAc_DH"/>
    <property type="match status" value="1"/>
</dbReference>
<dbReference type="InterPro" id="IPR036220">
    <property type="entry name" value="UDP-Glc/GDP-Man_DH_C_sf"/>
</dbReference>
<dbReference type="GO" id="GO:0051287">
    <property type="term" value="F:NAD binding"/>
    <property type="evidence" value="ECO:0007669"/>
    <property type="project" value="InterPro"/>
</dbReference>
<dbReference type="Proteomes" id="UP000029734">
    <property type="component" value="Unassembled WGS sequence"/>
</dbReference>
<comment type="caution">
    <text evidence="5">The sequence shown here is derived from an EMBL/GenBank/DDBJ whole genome shotgun (WGS) entry which is preliminary data.</text>
</comment>
<dbReference type="GO" id="GO:0016616">
    <property type="term" value="F:oxidoreductase activity, acting on the CH-OH group of donors, NAD or NADP as acceptor"/>
    <property type="evidence" value="ECO:0007669"/>
    <property type="project" value="InterPro"/>
</dbReference>
<dbReference type="SMART" id="SM00984">
    <property type="entry name" value="UDPG_MGDP_dh_C"/>
    <property type="match status" value="1"/>
</dbReference>
<feature type="domain" description="UDP-glucose/GDP-mannose dehydrogenase C-terminal" evidence="4">
    <location>
        <begin position="313"/>
        <end position="405"/>
    </location>
</feature>
<dbReference type="InterPro" id="IPR008927">
    <property type="entry name" value="6-PGluconate_DH-like_C_sf"/>
</dbReference>
<sequence>MLKNKKVNIIGLGYIGLPTALMFAAHGVEVVGTDYNEKLVNTLKLGENAFEEDGLEELFRQALSKGITFSTKYVTADVYIVAVPTPYDKSSKKIDASYVLSAVKSIMDVSPKGAIIVIESTVSPGTINKSVRPVIEANGFSIGKDINLVHAPERIIPGNMIYELKHNSRTIGSDDNEVGRLIKDLYKVFCQGDIELTDIRTAEMTKVIENTFRDINIAFANELTKICHSDEMDVYEIIRIANMHPRVNILQPGPGVGGHCISVDPWFLVGDYPGLANIILAARKINDSMPEYVLGRVHEIMKDKEMKDLSRVGLYGLTYKDNVDDVRESPTLQLLEAMEKHLAPALKTYDPYVKRDIVQNQYHDLDIFLADVDFVVIMVSHNEIKEVMEKLRGKVILDTKNICDIEGAYKL</sequence>
<reference evidence="5 6" key="2">
    <citation type="submission" date="2014-10" db="EMBL/GenBank/DDBJ databases">
        <title>Comparative genomics of the Paenibacillus odorifer group.</title>
        <authorList>
            <person name="Tsai Y.-C."/>
            <person name="Martin N."/>
            <person name="Korlach J."/>
            <person name="Wiedmann M."/>
        </authorList>
    </citation>
    <scope>NUCLEOTIDE SEQUENCE [LARGE SCALE GENOMIC DNA]</scope>
    <source>
        <strain evidence="5 6">DSM 18334</strain>
    </source>
</reference>
<dbReference type="NCBIfam" id="TIGR03026">
    <property type="entry name" value="NDP-sugDHase"/>
    <property type="match status" value="1"/>
</dbReference>
<dbReference type="InterPro" id="IPR036291">
    <property type="entry name" value="NAD(P)-bd_dom_sf"/>
</dbReference>
<dbReference type="AlphaFoldDB" id="A0A098M8D8"/>
<dbReference type="SUPFAM" id="SSF51735">
    <property type="entry name" value="NAD(P)-binding Rossmann-fold domains"/>
    <property type="match status" value="1"/>
</dbReference>
<dbReference type="eggNOG" id="COG0677">
    <property type="taxonomic scope" value="Bacteria"/>
</dbReference>
<evidence type="ECO:0000256" key="1">
    <source>
        <dbReference type="ARBA" id="ARBA00023002"/>
    </source>
</evidence>
<organism evidence="5 6">
    <name type="scientific">Paenibacillus wynnii</name>
    <dbReference type="NCBI Taxonomy" id="268407"/>
    <lineage>
        <taxon>Bacteria</taxon>
        <taxon>Bacillati</taxon>
        <taxon>Bacillota</taxon>
        <taxon>Bacilli</taxon>
        <taxon>Bacillales</taxon>
        <taxon>Paenibacillaceae</taxon>
        <taxon>Paenibacillus</taxon>
    </lineage>
</organism>
<accession>A0A098M8D8</accession>
<keyword evidence="1" id="KW-0560">Oxidoreductase</keyword>
<dbReference type="InterPro" id="IPR017476">
    <property type="entry name" value="UDP-Glc/GDP-Man"/>
</dbReference>
<evidence type="ECO:0000256" key="3">
    <source>
        <dbReference type="PIRNR" id="PIRNR000124"/>
    </source>
</evidence>
<protein>
    <submittedName>
        <fullName evidence="5">UDP-N-acetyl-D-mannosaminuronic acid dehydrogenase</fullName>
    </submittedName>
</protein>
<keyword evidence="6" id="KW-1185">Reference proteome</keyword>
<dbReference type="InterPro" id="IPR001732">
    <property type="entry name" value="UDP-Glc/GDP-Man_DH_N"/>
</dbReference>
<dbReference type="OrthoDB" id="9803238at2"/>